<organism evidence="1 2">
    <name type="scientific">Desulforhabdus amnigena</name>
    <dbReference type="NCBI Taxonomy" id="40218"/>
    <lineage>
        <taxon>Bacteria</taxon>
        <taxon>Pseudomonadati</taxon>
        <taxon>Thermodesulfobacteriota</taxon>
        <taxon>Syntrophobacteria</taxon>
        <taxon>Syntrophobacterales</taxon>
        <taxon>Syntrophobacteraceae</taxon>
        <taxon>Desulforhabdus</taxon>
    </lineage>
</organism>
<proteinExistence type="predicted"/>
<keyword evidence="2" id="KW-1185">Reference proteome</keyword>
<dbReference type="AlphaFoldDB" id="A0A9W6D3L9"/>
<gene>
    <name evidence="1" type="ORF">DAMNIGENAA_13860</name>
</gene>
<evidence type="ECO:0000313" key="1">
    <source>
        <dbReference type="EMBL" id="GLI33953.1"/>
    </source>
</evidence>
<dbReference type="EMBL" id="BSDR01000001">
    <property type="protein sequence ID" value="GLI33953.1"/>
    <property type="molecule type" value="Genomic_DNA"/>
</dbReference>
<sequence>MLSEQEIRDRAHYCYCVFLQLSWLYSNDLIEPSQYLEYLKKSSLDLISDQFITMTIEEALMLRQPNDGLTSLIHLYEGFVHALCEVLETDLEEIKKGISRDFLQKLASEVDVDIRL</sequence>
<comment type="caution">
    <text evidence="1">The sequence shown here is derived from an EMBL/GenBank/DDBJ whole genome shotgun (WGS) entry which is preliminary data.</text>
</comment>
<reference evidence="1" key="1">
    <citation type="submission" date="2022-12" db="EMBL/GenBank/DDBJ databases">
        <title>Reference genome sequencing for broad-spectrum identification of bacterial and archaeal isolates by mass spectrometry.</title>
        <authorList>
            <person name="Sekiguchi Y."/>
            <person name="Tourlousse D.M."/>
        </authorList>
    </citation>
    <scope>NUCLEOTIDE SEQUENCE</scope>
    <source>
        <strain evidence="1">ASRB1</strain>
    </source>
</reference>
<accession>A0A9W6D3L9</accession>
<evidence type="ECO:0000313" key="2">
    <source>
        <dbReference type="Proteomes" id="UP001144372"/>
    </source>
</evidence>
<name>A0A9W6D3L9_9BACT</name>
<dbReference type="RefSeq" id="WP_281793233.1">
    <property type="nucleotide sequence ID" value="NZ_BSDR01000001.1"/>
</dbReference>
<protein>
    <submittedName>
        <fullName evidence="1">Uncharacterized protein</fullName>
    </submittedName>
</protein>
<dbReference type="Proteomes" id="UP001144372">
    <property type="component" value="Unassembled WGS sequence"/>
</dbReference>